<name>A0A1Y6JFK8_PSEVI</name>
<dbReference type="AlphaFoldDB" id="A0A1Y6JFK8"/>
<sequence length="104" mass="11163">MKPLQRAGPLRAQPSEPVKGIAVVWHELDVAWVDSFPGKAHDLWSGIALLMDDSASENCTLVRVGTSCVQRVPMVHGTAVPLGRSVPIVSFCIMKITDGSKRAA</sequence>
<reference evidence="1 2" key="1">
    <citation type="submission" date="2017-05" db="EMBL/GenBank/DDBJ databases">
        <authorList>
            <person name="Song R."/>
            <person name="Chenine A.L."/>
            <person name="Ruprecht R.M."/>
        </authorList>
    </citation>
    <scope>NUCLEOTIDE SEQUENCE [LARGE SCALE GENOMIC DNA]</scope>
    <source>
        <strain evidence="1 2">CFBP 1590</strain>
    </source>
</reference>
<organism evidence="1 2">
    <name type="scientific">Pseudomonas viridiflava</name>
    <name type="common">Phytomonas viridiflava</name>
    <dbReference type="NCBI Taxonomy" id="33069"/>
    <lineage>
        <taxon>Bacteria</taxon>
        <taxon>Pseudomonadati</taxon>
        <taxon>Pseudomonadota</taxon>
        <taxon>Gammaproteobacteria</taxon>
        <taxon>Pseudomonadales</taxon>
        <taxon>Pseudomonadaceae</taxon>
        <taxon>Pseudomonas</taxon>
    </lineage>
</organism>
<protein>
    <submittedName>
        <fullName evidence="1">Uncharacterized protein</fullName>
    </submittedName>
</protein>
<proteinExistence type="predicted"/>
<dbReference type="EMBL" id="LT855380">
    <property type="protein sequence ID" value="SMS07960.1"/>
    <property type="molecule type" value="Genomic_DNA"/>
</dbReference>
<accession>A0A1Y6JFK8</accession>
<evidence type="ECO:0000313" key="1">
    <source>
        <dbReference type="EMBL" id="SMS07960.1"/>
    </source>
</evidence>
<dbReference type="KEGG" id="pvd:CFBP1590_0375"/>
<dbReference type="Proteomes" id="UP000196842">
    <property type="component" value="Chromosome I"/>
</dbReference>
<gene>
    <name evidence="1" type="ORF">CFBP1590_0375</name>
</gene>
<evidence type="ECO:0000313" key="2">
    <source>
        <dbReference type="Proteomes" id="UP000196842"/>
    </source>
</evidence>